<gene>
    <name evidence="1" type="ORF">AVDCRST_MAG84-2981</name>
</gene>
<name>A0A6J4M954_9CYAN</name>
<protein>
    <submittedName>
        <fullName evidence="1">Uncharacterized protein</fullName>
    </submittedName>
</protein>
<sequence>MNAKRKFPKFRFDLNSAVKFFMKWQSSQIYCKLFASI</sequence>
<dbReference type="AlphaFoldDB" id="A0A6J4M954"/>
<organism evidence="1">
    <name type="scientific">uncultured Microcoleus sp</name>
    <dbReference type="NCBI Taxonomy" id="259945"/>
    <lineage>
        <taxon>Bacteria</taxon>
        <taxon>Bacillati</taxon>
        <taxon>Cyanobacteriota</taxon>
        <taxon>Cyanophyceae</taxon>
        <taxon>Oscillatoriophycideae</taxon>
        <taxon>Oscillatoriales</taxon>
        <taxon>Microcoleaceae</taxon>
        <taxon>Microcoleus</taxon>
        <taxon>environmental samples</taxon>
    </lineage>
</organism>
<proteinExistence type="predicted"/>
<dbReference type="EMBL" id="CADCTZ010000564">
    <property type="protein sequence ID" value="CAA9353282.1"/>
    <property type="molecule type" value="Genomic_DNA"/>
</dbReference>
<evidence type="ECO:0000313" key="1">
    <source>
        <dbReference type="EMBL" id="CAA9353282.1"/>
    </source>
</evidence>
<accession>A0A6J4M954</accession>
<reference evidence="1" key="1">
    <citation type="submission" date="2020-02" db="EMBL/GenBank/DDBJ databases">
        <authorList>
            <person name="Meier V. D."/>
        </authorList>
    </citation>
    <scope>NUCLEOTIDE SEQUENCE</scope>
    <source>
        <strain evidence="1">AVDCRST_MAG84</strain>
    </source>
</reference>